<evidence type="ECO:0000256" key="4">
    <source>
        <dbReference type="ARBA" id="ARBA00023136"/>
    </source>
</evidence>
<dbReference type="AlphaFoldDB" id="A0A7D7PTY9"/>
<evidence type="ECO:0000259" key="6">
    <source>
        <dbReference type="Pfam" id="PF04335"/>
    </source>
</evidence>
<reference evidence="8" key="1">
    <citation type="submission" date="2020-03" db="EMBL/GenBank/DDBJ databases">
        <authorList>
            <person name="Nadin-Davis S."/>
            <person name="Chmara J.T."/>
            <person name="Carillo C."/>
            <person name="Amoako K."/>
            <person name="Goji N."/>
            <person name="Duceppe M.-O."/>
            <person name="Devenish J."/>
        </authorList>
    </citation>
    <scope>NUCLEOTIDE SEQUENCE [LARGE SCALE GENOMIC DNA]</scope>
    <source>
        <plasmid evidence="8">pCFF_09A980_P1</plasmid>
    </source>
</reference>
<protein>
    <submittedName>
        <fullName evidence="8">Conjugal transfer protein TrbF</fullName>
    </submittedName>
</protein>
<keyword evidence="3 5" id="KW-1133">Transmembrane helix</keyword>
<evidence type="ECO:0000256" key="2">
    <source>
        <dbReference type="ARBA" id="ARBA00022692"/>
    </source>
</evidence>
<evidence type="ECO:0000256" key="1">
    <source>
        <dbReference type="ARBA" id="ARBA00004167"/>
    </source>
</evidence>
<keyword evidence="8" id="KW-0614">Plasmid</keyword>
<dbReference type="InterPro" id="IPR032710">
    <property type="entry name" value="NTF2-like_dom_sf"/>
</dbReference>
<dbReference type="InterPro" id="IPR035658">
    <property type="entry name" value="TrbF"/>
</dbReference>
<gene>
    <name evidence="8" type="ORF">GZ984_009245</name>
    <name evidence="7" type="ORF">GZ986_010250</name>
</gene>
<dbReference type="CDD" id="cd16425">
    <property type="entry name" value="TrbF"/>
    <property type="match status" value="1"/>
</dbReference>
<sequence>MGIFKQKMTNKQESVNNPYLNAKREWLERYGDYISHARNWQIVAILSIIVTIISVSYIGYIGSQNKLIPYIVEVDKLGNTANVGMVKNVDIKNPNVIKYSLNTFIYSWRSIWGNPEIQRKFIFDAYKYIEPGSKAFLFLNDSYAKANPFEQATKQNVRIKVDSIVLQTSDTWQIQWRETTTNLAEEQISDIVYRGFFKVKQIIPTKEEDILKNPLGIFITDFNFAKIL</sequence>
<proteinExistence type="predicted"/>
<evidence type="ECO:0000256" key="3">
    <source>
        <dbReference type="ARBA" id="ARBA00022989"/>
    </source>
</evidence>
<evidence type="ECO:0000313" key="7">
    <source>
        <dbReference type="EMBL" id="QMS65983.1"/>
    </source>
</evidence>
<dbReference type="InterPro" id="IPR007430">
    <property type="entry name" value="VirB8"/>
</dbReference>
<dbReference type="Pfam" id="PF04335">
    <property type="entry name" value="VirB8"/>
    <property type="match status" value="1"/>
</dbReference>
<evidence type="ECO:0000313" key="8">
    <source>
        <dbReference type="EMBL" id="QMS69525.1"/>
    </source>
</evidence>
<accession>A0A7D7PTY9</accession>
<reference evidence="8" key="2">
    <citation type="journal article" date="2021" name="PeerJ">
        <title>A comparison of fourteen fully characterized mammalian-associated Campylobacter fetus isolates suggests that loss of defense mechanisms contribute to high genomic plasticity and subspecies evolution.</title>
        <authorList>
            <person name="Nadin-Davis S.A."/>
            <person name="Chmara J."/>
            <person name="Carrillo C.D."/>
            <person name="Amoako K."/>
            <person name="Goji N."/>
            <person name="Duceppe M.O."/>
            <person name="Devenish J."/>
        </authorList>
    </citation>
    <scope>NUCLEOTIDE SEQUENCE</scope>
    <source>
        <plasmid evidence="8">pCFF_09A980_P1</plasmid>
        <plasmid evidence="7">pCFV_08A948_P1</plasmid>
    </source>
</reference>
<feature type="transmembrane region" description="Helical" evidence="5">
    <location>
        <begin position="40"/>
        <end position="60"/>
    </location>
</feature>
<dbReference type="RefSeq" id="WP_065838993.1">
    <property type="nucleotide sequence ID" value="NZ_CBCXLX010000001.1"/>
</dbReference>
<dbReference type="SUPFAM" id="SSF54427">
    <property type="entry name" value="NTF2-like"/>
    <property type="match status" value="1"/>
</dbReference>
<keyword evidence="4 5" id="KW-0472">Membrane</keyword>
<feature type="domain" description="Bacterial virulence protein VirB8" evidence="6">
    <location>
        <begin position="22"/>
        <end position="225"/>
    </location>
</feature>
<comment type="subcellular location">
    <subcellularLocation>
        <location evidence="1">Membrane</location>
        <topology evidence="1">Single-pass membrane protein</topology>
    </subcellularLocation>
</comment>
<dbReference type="EMBL" id="CP059446">
    <property type="protein sequence ID" value="QMS69525.1"/>
    <property type="molecule type" value="Genomic_DNA"/>
</dbReference>
<geneLocation type="plasmid" evidence="7">
    <name>pCFV_08A948_P1</name>
</geneLocation>
<dbReference type="GO" id="GO:0016020">
    <property type="term" value="C:membrane"/>
    <property type="evidence" value="ECO:0007669"/>
    <property type="project" value="UniProtKB-SubCell"/>
</dbReference>
<keyword evidence="2 5" id="KW-0812">Transmembrane</keyword>
<dbReference type="Gene3D" id="3.10.450.230">
    <property type="entry name" value="VirB8 protein"/>
    <property type="match status" value="1"/>
</dbReference>
<geneLocation type="plasmid" evidence="8">
    <name>pCFF_09A980_P1</name>
</geneLocation>
<name>A0A7D7PTY9_CAMFE</name>
<organism evidence="8">
    <name type="scientific">Campylobacter fetus</name>
    <dbReference type="NCBI Taxonomy" id="196"/>
    <lineage>
        <taxon>Bacteria</taxon>
        <taxon>Pseudomonadati</taxon>
        <taxon>Campylobacterota</taxon>
        <taxon>Epsilonproteobacteria</taxon>
        <taxon>Campylobacterales</taxon>
        <taxon>Campylobacteraceae</taxon>
        <taxon>Campylobacter</taxon>
    </lineage>
</organism>
<evidence type="ECO:0000256" key="5">
    <source>
        <dbReference type="SAM" id="Phobius"/>
    </source>
</evidence>
<dbReference type="EMBL" id="CP059442">
    <property type="protein sequence ID" value="QMS65983.1"/>
    <property type="molecule type" value="Genomic_DNA"/>
</dbReference>